<accession>A0A9X9F779</accession>
<proteinExistence type="predicted"/>
<name>A0A9X9F779_BACCE</name>
<protein>
    <submittedName>
        <fullName evidence="1">D-alanyl-lipoteichoic acid biosynthesis protein DltD</fullName>
    </submittedName>
</protein>
<feature type="non-terminal residue" evidence="1">
    <location>
        <position position="154"/>
    </location>
</feature>
<gene>
    <name evidence="1" type="primary">dltD</name>
    <name evidence="1" type="ORF">FC695_10295</name>
</gene>
<dbReference type="NCBIfam" id="TIGR04092">
    <property type="entry name" value="LTA_DltD"/>
    <property type="match status" value="1"/>
</dbReference>
<evidence type="ECO:0000313" key="2">
    <source>
        <dbReference type="Proteomes" id="UP000308444"/>
    </source>
</evidence>
<dbReference type="Pfam" id="PF04914">
    <property type="entry name" value="DltD"/>
    <property type="match status" value="1"/>
</dbReference>
<dbReference type="Proteomes" id="UP000308444">
    <property type="component" value="Unassembled WGS sequence"/>
</dbReference>
<comment type="caution">
    <text evidence="1">The sequence shown here is derived from an EMBL/GenBank/DDBJ whole genome shotgun (WGS) entry which is preliminary data.</text>
</comment>
<sequence length="154" mass="17564">MNKAKFGPMLLALALFAVFLLIPTRFLLPLLSDEKVEQAATSLKEEKIQSMILQQKMLADPKYLPMYGSSEFARMDAFHPSNYFKVKPEGFTPFLLGRGGTQDLVHVLNFASTMDQLKDKKMVFVLSPQWFVPQGIDETHFAPNFSKQQGYHFI</sequence>
<organism evidence="1 2">
    <name type="scientific">Bacillus cereus</name>
    <dbReference type="NCBI Taxonomy" id="1396"/>
    <lineage>
        <taxon>Bacteria</taxon>
        <taxon>Bacillati</taxon>
        <taxon>Bacillota</taxon>
        <taxon>Bacilli</taxon>
        <taxon>Bacillales</taxon>
        <taxon>Bacillaceae</taxon>
        <taxon>Bacillus</taxon>
        <taxon>Bacillus cereus group</taxon>
    </lineage>
</organism>
<dbReference type="EMBL" id="SZOH01000595">
    <property type="protein sequence ID" value="TKJ04866.1"/>
    <property type="molecule type" value="Genomic_DNA"/>
</dbReference>
<dbReference type="AlphaFoldDB" id="A0A9X9F779"/>
<dbReference type="PANTHER" id="PTHR40039:SF1">
    <property type="entry name" value="PROTEIN DLTD"/>
    <property type="match status" value="1"/>
</dbReference>
<dbReference type="InterPro" id="IPR006998">
    <property type="entry name" value="DltD"/>
</dbReference>
<dbReference type="PANTHER" id="PTHR40039">
    <property type="entry name" value="PROTEIN DLTD"/>
    <property type="match status" value="1"/>
</dbReference>
<evidence type="ECO:0000313" key="1">
    <source>
        <dbReference type="EMBL" id="TKJ04866.1"/>
    </source>
</evidence>
<reference evidence="1 2" key="1">
    <citation type="journal article" date="2019" name="Environ. Microbiol.">
        <title>An active ?-lactamase is a part of an orchestrated cell wall stress resistance network of Bacillus subtilis and related rhizosphere species.</title>
        <authorList>
            <person name="Bucher T."/>
            <person name="Keren-Paz A."/>
            <person name="Hausser J."/>
            <person name="Olender T."/>
            <person name="Cytryn E."/>
            <person name="Kolodkin-Gal I."/>
        </authorList>
    </citation>
    <scope>NUCLEOTIDE SEQUENCE [LARGE SCALE GENOMIC DNA]</scope>
    <source>
        <strain evidence="1 2">I32</strain>
    </source>
</reference>
<dbReference type="InterPro" id="IPR023896">
    <property type="entry name" value="LTA_DltD"/>
</dbReference>